<dbReference type="Pfam" id="PF00887">
    <property type="entry name" value="ACBP"/>
    <property type="match status" value="1"/>
</dbReference>
<dbReference type="InterPro" id="IPR035984">
    <property type="entry name" value="Acyl-CoA-binding_sf"/>
</dbReference>
<dbReference type="PANTHER" id="PTHR23310">
    <property type="entry name" value="ACYL-COA-BINDING PROTEIN, ACBP"/>
    <property type="match status" value="1"/>
</dbReference>
<protein>
    <submittedName>
        <fullName evidence="4">ACBP-like protein</fullName>
    </submittedName>
</protein>
<evidence type="ECO:0000259" key="3">
    <source>
        <dbReference type="PROSITE" id="PS51228"/>
    </source>
</evidence>
<dbReference type="InterPro" id="IPR000582">
    <property type="entry name" value="Acyl-CoA-binding_protein"/>
</dbReference>
<dbReference type="PRINTS" id="PR00689">
    <property type="entry name" value="ACOABINDINGP"/>
</dbReference>
<accession>A0ABY7DD00</accession>
<dbReference type="InterPro" id="IPR014352">
    <property type="entry name" value="FERM/acyl-CoA-bd_prot_sf"/>
</dbReference>
<organism evidence="4 5">
    <name type="scientific">Mya arenaria</name>
    <name type="common">Soft-shell clam</name>
    <dbReference type="NCBI Taxonomy" id="6604"/>
    <lineage>
        <taxon>Eukaryota</taxon>
        <taxon>Metazoa</taxon>
        <taxon>Spiralia</taxon>
        <taxon>Lophotrochozoa</taxon>
        <taxon>Mollusca</taxon>
        <taxon>Bivalvia</taxon>
        <taxon>Autobranchia</taxon>
        <taxon>Heteroconchia</taxon>
        <taxon>Euheterodonta</taxon>
        <taxon>Imparidentia</taxon>
        <taxon>Neoheterodontei</taxon>
        <taxon>Myida</taxon>
        <taxon>Myoidea</taxon>
        <taxon>Myidae</taxon>
        <taxon>Mya</taxon>
    </lineage>
</organism>
<dbReference type="InterPro" id="IPR022408">
    <property type="entry name" value="Acyl-CoA-binding_prot_CS"/>
</dbReference>
<reference evidence="4" key="1">
    <citation type="submission" date="2022-11" db="EMBL/GenBank/DDBJ databases">
        <title>Centuries of genome instability and evolution in soft-shell clam transmissible cancer (bioRxiv).</title>
        <authorList>
            <person name="Hart S.F.M."/>
            <person name="Yonemitsu M.A."/>
            <person name="Giersch R.M."/>
            <person name="Beal B.F."/>
            <person name="Arriagada G."/>
            <person name="Davis B.W."/>
            <person name="Ostrander E.A."/>
            <person name="Goff S.P."/>
            <person name="Metzger M.J."/>
        </authorList>
    </citation>
    <scope>NUCLEOTIDE SEQUENCE</scope>
    <source>
        <strain evidence="4">MELC-2E11</strain>
        <tissue evidence="4">Siphon/mantle</tissue>
    </source>
</reference>
<name>A0ABY7DD00_MYAAR</name>
<evidence type="ECO:0000256" key="1">
    <source>
        <dbReference type="ARBA" id="ARBA00005567"/>
    </source>
</evidence>
<evidence type="ECO:0000313" key="4">
    <source>
        <dbReference type="EMBL" id="WAQ94590.1"/>
    </source>
</evidence>
<evidence type="ECO:0000313" key="5">
    <source>
        <dbReference type="Proteomes" id="UP001164746"/>
    </source>
</evidence>
<gene>
    <name evidence="4" type="ORF">MAR_007061</name>
</gene>
<comment type="similarity">
    <text evidence="1">Belongs to the ACBP family.</text>
</comment>
<dbReference type="PROSITE" id="PS51228">
    <property type="entry name" value="ACB_2"/>
    <property type="match status" value="1"/>
</dbReference>
<dbReference type="Gene3D" id="1.20.80.10">
    <property type="match status" value="1"/>
</dbReference>
<dbReference type="PROSITE" id="PS00880">
    <property type="entry name" value="ACB_1"/>
    <property type="match status" value="1"/>
</dbReference>
<dbReference type="Proteomes" id="UP001164746">
    <property type="component" value="Chromosome 1"/>
</dbReference>
<keyword evidence="2" id="KW-0446">Lipid-binding</keyword>
<dbReference type="SUPFAM" id="SSF47027">
    <property type="entry name" value="Acyl-CoA binding protein"/>
    <property type="match status" value="1"/>
</dbReference>
<keyword evidence="5" id="KW-1185">Reference proteome</keyword>
<feature type="domain" description="ACB" evidence="3">
    <location>
        <begin position="1"/>
        <end position="76"/>
    </location>
</feature>
<proteinExistence type="inferred from homology"/>
<dbReference type="EMBL" id="CP111012">
    <property type="protein sequence ID" value="WAQ94590.1"/>
    <property type="molecule type" value="Genomic_DNA"/>
</dbReference>
<evidence type="ECO:0000256" key="2">
    <source>
        <dbReference type="ARBA" id="ARBA00023121"/>
    </source>
</evidence>
<sequence>MSAKLKAKPTDAELLDLYALFKQASVGDVNTERPGMLDFKGKAKWDAWSAKKGLSKEDAEKAYVDLAKRLGEHGIGSSGPEKKFHFLVMLALTGKSMCFNILHSMLNFDNW</sequence>
<dbReference type="PANTHER" id="PTHR23310:SF62">
    <property type="entry name" value="ACYL-COA BINDING PROTEIN 1, ISOFORM A"/>
    <property type="match status" value="1"/>
</dbReference>